<reference evidence="14" key="1">
    <citation type="journal article" date="2019" name="Int. J. Syst. Evol. Microbiol.">
        <title>The Global Catalogue of Microorganisms (GCM) 10K type strain sequencing project: providing services to taxonomists for standard genome sequencing and annotation.</title>
        <authorList>
            <consortium name="The Broad Institute Genomics Platform"/>
            <consortium name="The Broad Institute Genome Sequencing Center for Infectious Disease"/>
            <person name="Wu L."/>
            <person name="Ma J."/>
        </authorList>
    </citation>
    <scope>NUCLEOTIDE SEQUENCE [LARGE SCALE GENOMIC DNA]</scope>
    <source>
        <strain evidence="14">CECT 8010</strain>
    </source>
</reference>
<dbReference type="Proteomes" id="UP001595906">
    <property type="component" value="Unassembled WGS sequence"/>
</dbReference>
<dbReference type="InterPro" id="IPR023997">
    <property type="entry name" value="TonB-dep_OMP_SusC/RagA_CS"/>
</dbReference>
<feature type="signal peptide" evidence="10">
    <location>
        <begin position="1"/>
        <end position="24"/>
    </location>
</feature>
<dbReference type="NCBIfam" id="TIGR04057">
    <property type="entry name" value="SusC_RagA_signa"/>
    <property type="match status" value="1"/>
</dbReference>
<keyword evidence="2 8" id="KW-0813">Transport</keyword>
<comment type="caution">
    <text evidence="13">The sequence shown here is derived from an EMBL/GenBank/DDBJ whole genome shotgun (WGS) entry which is preliminary data.</text>
</comment>
<keyword evidence="10" id="KW-0732">Signal</keyword>
<evidence type="ECO:0000256" key="2">
    <source>
        <dbReference type="ARBA" id="ARBA00022448"/>
    </source>
</evidence>
<dbReference type="Gene3D" id="2.40.170.20">
    <property type="entry name" value="TonB-dependent receptor, beta-barrel domain"/>
    <property type="match status" value="1"/>
</dbReference>
<evidence type="ECO:0000256" key="8">
    <source>
        <dbReference type="PROSITE-ProRule" id="PRU01360"/>
    </source>
</evidence>
<dbReference type="Gene3D" id="2.60.40.1120">
    <property type="entry name" value="Carboxypeptidase-like, regulatory domain"/>
    <property type="match status" value="1"/>
</dbReference>
<evidence type="ECO:0000256" key="10">
    <source>
        <dbReference type="SAM" id="SignalP"/>
    </source>
</evidence>
<dbReference type="InterPro" id="IPR039426">
    <property type="entry name" value="TonB-dep_rcpt-like"/>
</dbReference>
<evidence type="ECO:0000313" key="14">
    <source>
        <dbReference type="Proteomes" id="UP001595906"/>
    </source>
</evidence>
<dbReference type="SUPFAM" id="SSF49464">
    <property type="entry name" value="Carboxypeptidase regulatory domain-like"/>
    <property type="match status" value="1"/>
</dbReference>
<dbReference type="NCBIfam" id="TIGR04056">
    <property type="entry name" value="OMP_RagA_SusC"/>
    <property type="match status" value="1"/>
</dbReference>
<organism evidence="13 14">
    <name type="scientific">Parasediminibacterium paludis</name>
    <dbReference type="NCBI Taxonomy" id="908966"/>
    <lineage>
        <taxon>Bacteria</taxon>
        <taxon>Pseudomonadati</taxon>
        <taxon>Bacteroidota</taxon>
        <taxon>Chitinophagia</taxon>
        <taxon>Chitinophagales</taxon>
        <taxon>Chitinophagaceae</taxon>
        <taxon>Parasediminibacterium</taxon>
    </lineage>
</organism>
<name>A0ABV8PUW3_9BACT</name>
<dbReference type="Gene3D" id="2.170.130.10">
    <property type="entry name" value="TonB-dependent receptor, plug domain"/>
    <property type="match status" value="1"/>
</dbReference>
<keyword evidence="6 8" id="KW-0472">Membrane</keyword>
<keyword evidence="14" id="KW-1185">Reference proteome</keyword>
<proteinExistence type="inferred from homology"/>
<comment type="similarity">
    <text evidence="8 9">Belongs to the TonB-dependent receptor family.</text>
</comment>
<evidence type="ECO:0000256" key="6">
    <source>
        <dbReference type="ARBA" id="ARBA00023136"/>
    </source>
</evidence>
<dbReference type="InterPro" id="IPR036942">
    <property type="entry name" value="Beta-barrel_TonB_sf"/>
</dbReference>
<evidence type="ECO:0000256" key="4">
    <source>
        <dbReference type="ARBA" id="ARBA00022692"/>
    </source>
</evidence>
<accession>A0ABV8PUW3</accession>
<dbReference type="InterPro" id="IPR008969">
    <property type="entry name" value="CarboxyPept-like_regulatory"/>
</dbReference>
<dbReference type="InterPro" id="IPR037066">
    <property type="entry name" value="Plug_dom_sf"/>
</dbReference>
<dbReference type="InterPro" id="IPR000531">
    <property type="entry name" value="Beta-barrel_TonB"/>
</dbReference>
<feature type="domain" description="TonB-dependent receptor plug" evidence="12">
    <location>
        <begin position="122"/>
        <end position="247"/>
    </location>
</feature>
<evidence type="ECO:0000259" key="11">
    <source>
        <dbReference type="Pfam" id="PF00593"/>
    </source>
</evidence>
<evidence type="ECO:0000256" key="1">
    <source>
        <dbReference type="ARBA" id="ARBA00004571"/>
    </source>
</evidence>
<dbReference type="InterPro" id="IPR012910">
    <property type="entry name" value="Plug_dom"/>
</dbReference>
<evidence type="ECO:0000256" key="9">
    <source>
        <dbReference type="RuleBase" id="RU003357"/>
    </source>
</evidence>
<evidence type="ECO:0000259" key="12">
    <source>
        <dbReference type="Pfam" id="PF07715"/>
    </source>
</evidence>
<dbReference type="EMBL" id="JBHSDC010000012">
    <property type="protein sequence ID" value="MFC4231762.1"/>
    <property type="molecule type" value="Genomic_DNA"/>
</dbReference>
<feature type="chain" id="PRO_5046398851" evidence="10">
    <location>
        <begin position="25"/>
        <end position="998"/>
    </location>
</feature>
<dbReference type="SUPFAM" id="SSF56935">
    <property type="entry name" value="Porins"/>
    <property type="match status" value="1"/>
</dbReference>
<dbReference type="InterPro" id="IPR023996">
    <property type="entry name" value="TonB-dep_OMP_SusC/RagA"/>
</dbReference>
<feature type="domain" description="TonB-dependent receptor-like beta-barrel" evidence="11">
    <location>
        <begin position="404"/>
        <end position="952"/>
    </location>
</feature>
<evidence type="ECO:0000256" key="3">
    <source>
        <dbReference type="ARBA" id="ARBA00022452"/>
    </source>
</evidence>
<dbReference type="PROSITE" id="PS52016">
    <property type="entry name" value="TONB_DEPENDENT_REC_3"/>
    <property type="match status" value="1"/>
</dbReference>
<dbReference type="RefSeq" id="WP_379013355.1">
    <property type="nucleotide sequence ID" value="NZ_JBHSDC010000012.1"/>
</dbReference>
<dbReference type="Pfam" id="PF00593">
    <property type="entry name" value="TonB_dep_Rec_b-barrel"/>
    <property type="match status" value="1"/>
</dbReference>
<dbReference type="Pfam" id="PF13715">
    <property type="entry name" value="CarbopepD_reg_2"/>
    <property type="match status" value="1"/>
</dbReference>
<evidence type="ECO:0000256" key="5">
    <source>
        <dbReference type="ARBA" id="ARBA00023077"/>
    </source>
</evidence>
<evidence type="ECO:0000256" key="7">
    <source>
        <dbReference type="ARBA" id="ARBA00023237"/>
    </source>
</evidence>
<keyword evidence="5 9" id="KW-0798">TonB box</keyword>
<gene>
    <name evidence="13" type="ORF">ACFOW1_07660</name>
</gene>
<keyword evidence="3 8" id="KW-1134">Transmembrane beta strand</keyword>
<comment type="subcellular location">
    <subcellularLocation>
        <location evidence="1 8">Cell outer membrane</location>
        <topology evidence="1 8">Multi-pass membrane protein</topology>
    </subcellularLocation>
</comment>
<keyword evidence="7 8" id="KW-0998">Cell outer membrane</keyword>
<dbReference type="Pfam" id="PF07715">
    <property type="entry name" value="Plug"/>
    <property type="match status" value="1"/>
</dbReference>
<protein>
    <submittedName>
        <fullName evidence="13">SusC/RagA family TonB-linked outer membrane protein</fullName>
    </submittedName>
</protein>
<keyword evidence="4 8" id="KW-0812">Transmembrane</keyword>
<evidence type="ECO:0000313" key="13">
    <source>
        <dbReference type="EMBL" id="MFC4231762.1"/>
    </source>
</evidence>
<sequence length="998" mass="106441">MNLKKLVKSIFYVCFLLFSTAALAQTKVVTGKVTDSKDGSAVPNASVLATGGSGKAGTQTAADGTFKITVPSGTTKLVISSIGFEKMEVSVVGKTTVDVALKASASDVLTEVVVSGYATPSKREVTGAVTSVKAKDFNQGAILAPDQLLQNKVAGLEVTNTSGQPGVASTIQIRGNSSIRSSNNPLFVVDGVPLDGTSARPNLGNTFGSTPNSNPLLFIDPNSIAQVEVLKDASSAAIYGARGANGVIVITTKKGSAGVMKVDVGTNFGVNVGYMKKFGVLSPSQYRSALTKYGQPSSLDGGTNEDALKAITQNGFSQNYSVAFSGGSDIGKYRASFLGSHTNGFLKKSALDKYLGTFGGTYKFLDKRLTIDFNLITGNYGEQLTSVSNTAGSTGNIISSALSWNPTTALVGANGIYNYPTNGSGNPLAFNDAYNDKSTVNSYLANISAAYKITDKLEYKFLYGVNHGAGSRKMNIDGWLQGFPGLSGQGYAAIGDATLLSQTFTHTLNYLTPLTKTISLNAIAGYEYFKTDFSGGSINASGFNTNLDQSTRINIPYTSYMQNAKTQNPYTSFANPTAELQSYFARAIFSFDDKLVLNASLRSDGSSKFGKNNKYGYFPAVGAKWNVSNQSFMKNNKIFSNLSLRASYGLTGNQEFPAGASQEQFGLNSYNNAPQVVNGNPNLKWESSKSVNIGADFAFAKGRIYGSFDYYNKTTTDILFQTNAIQPAPSSITFVNLKNAQLINSGFELALGASVVDKKDLSWDVNFNVAYNKNNIKKFTDPNTGLDNFVQTGQINGQGVSGTLAQVITNNQPVNAYYLKPFQGFDASGNQIIGANPQFAGDPNPHVLAGFSTSLRYQKFTFSLNMGGAFGFLIYNNTATSVTNISGIAQGRNIDVAAYNSAEKPSSGVGASTRFLEKGDYFKLRNATIRYNLGNTGKYIKNLSAFVSGSNLFVITKFTGFDPEVNIDKSNNSYPSRSIEYVPYPTPRTISFGFNFSL</sequence>